<dbReference type="AlphaFoldDB" id="A0A1S3F0H9"/>
<dbReference type="GeneID" id="105984155"/>
<dbReference type="Pfam" id="PF05826">
    <property type="entry name" value="Phospholip_A2_2"/>
    <property type="match status" value="2"/>
</dbReference>
<comment type="similarity">
    <text evidence="3">Belongs to the phospholipase A2 family.</text>
</comment>
<comment type="cofactor">
    <cofactor evidence="1">
        <name>Ca(2+)</name>
        <dbReference type="ChEBI" id="CHEBI:29108"/>
    </cofactor>
</comment>
<keyword evidence="8" id="KW-0106">Calcium</keyword>
<dbReference type="InParanoid" id="A0A1S3F0H9"/>
<dbReference type="FunFam" id="1.20.90.10:FF:000002">
    <property type="entry name" value="Phospholipase A2 group III"/>
    <property type="match status" value="1"/>
</dbReference>
<evidence type="ECO:0000256" key="10">
    <source>
        <dbReference type="ARBA" id="ARBA00023157"/>
    </source>
</evidence>
<feature type="domain" description="Phospholipase A2-like central" evidence="12">
    <location>
        <begin position="153"/>
        <end position="247"/>
    </location>
</feature>
<dbReference type="CDD" id="cd04704">
    <property type="entry name" value="PLA2_bee_venom_like"/>
    <property type="match status" value="1"/>
</dbReference>
<dbReference type="EC" id="3.1.1.4" evidence="4"/>
<dbReference type="SUPFAM" id="SSF48619">
    <property type="entry name" value="Phospholipase A2, PLA2"/>
    <property type="match status" value="2"/>
</dbReference>
<feature type="domain" description="Phospholipase A2-like central" evidence="12">
    <location>
        <begin position="359"/>
        <end position="426"/>
    </location>
</feature>
<dbReference type="PROSITE" id="PS00118">
    <property type="entry name" value="PA2_HIS"/>
    <property type="match status" value="1"/>
</dbReference>
<dbReference type="RefSeq" id="XP_012869710.1">
    <property type="nucleotide sequence ID" value="XM_013014256.1"/>
</dbReference>
<dbReference type="CTD" id="50487"/>
<evidence type="ECO:0000259" key="12">
    <source>
        <dbReference type="Pfam" id="PF05826"/>
    </source>
</evidence>
<evidence type="ECO:0000256" key="8">
    <source>
        <dbReference type="ARBA" id="ARBA00022837"/>
    </source>
</evidence>
<gene>
    <name evidence="14" type="primary">Pla2g3</name>
</gene>
<keyword evidence="7" id="KW-0378">Hydrolase</keyword>
<dbReference type="PANTHER" id="PTHR12253">
    <property type="entry name" value="RH14732P"/>
    <property type="match status" value="1"/>
</dbReference>
<dbReference type="KEGG" id="dord:105984155"/>
<comment type="subcellular location">
    <subcellularLocation>
        <location evidence="2">Secreted</location>
    </subcellularLocation>
</comment>
<dbReference type="GO" id="GO:0046872">
    <property type="term" value="F:metal ion binding"/>
    <property type="evidence" value="ECO:0007669"/>
    <property type="project" value="UniProtKB-KW"/>
</dbReference>
<evidence type="ECO:0000256" key="2">
    <source>
        <dbReference type="ARBA" id="ARBA00004613"/>
    </source>
</evidence>
<dbReference type="GO" id="GO:0005576">
    <property type="term" value="C:extracellular region"/>
    <property type="evidence" value="ECO:0007669"/>
    <property type="project" value="UniProtKB-SubCell"/>
</dbReference>
<keyword evidence="5" id="KW-0964">Secreted</keyword>
<dbReference type="OrthoDB" id="10059604at2759"/>
<sequence>MGVLRVLLGVLGFLGVLPGGSLTLRWESTFCHLARPTPGRPLGSLSFLSKDAQGLALFEAQWDDYGRLQVCNRLGEPELITTFKTLCVHEPARGSFIHTPGPEVQKALATLESQWEACRRLQGSPTGLREKRAAEKKGTFGKGHLRRKRGWTVPGTLWCGVGDSATNTSQLGIFRGPDFCCREHDRCPHTISPLQYNYGIRNFRFHTISHCDCDARFQQCLRNHSDSISDIVGVAFFNVLEIPCFVLKEQEACVAWYWWGGCKTYGFVPLAHLQPRTRYNASWNSPDTSLTPSPQSPAPSKQRRDQRPWKRRTQHTRSGQPSPANTTVLQVPVDSRSNMTVTVQLGDSHPGQKPRNAHQACRSFRYLDRCKHQIGPQETKFQLLNSARSPLFSCNCTRRVARFLRLHSPPASTNMLWELLGTTCFQLALPVDCAEVKGCSRVLKAIKVTARHLQQLQQRRLQLHSKSPDKGQMWLSEPLGTPMSFYNKCLQLTEAAQGSQGEQ</sequence>
<dbReference type="InterPro" id="IPR036444">
    <property type="entry name" value="PLipase_A2_dom_sf"/>
</dbReference>
<dbReference type="GO" id="GO:0006644">
    <property type="term" value="P:phospholipid metabolic process"/>
    <property type="evidence" value="ECO:0007669"/>
    <property type="project" value="InterPro"/>
</dbReference>
<dbReference type="GO" id="GO:0050482">
    <property type="term" value="P:arachidonate secretion"/>
    <property type="evidence" value="ECO:0007669"/>
    <property type="project" value="InterPro"/>
</dbReference>
<keyword evidence="10" id="KW-1015">Disulfide bond</keyword>
<evidence type="ECO:0000256" key="5">
    <source>
        <dbReference type="ARBA" id="ARBA00022525"/>
    </source>
</evidence>
<dbReference type="GO" id="GO:0004623">
    <property type="term" value="F:phospholipase A2 activity"/>
    <property type="evidence" value="ECO:0007669"/>
    <property type="project" value="UniProtKB-EC"/>
</dbReference>
<dbReference type="InterPro" id="IPR016090">
    <property type="entry name" value="PLA2-like_dom"/>
</dbReference>
<feature type="region of interest" description="Disordered" evidence="11">
    <location>
        <begin position="282"/>
        <end position="333"/>
    </location>
</feature>
<evidence type="ECO:0000313" key="13">
    <source>
        <dbReference type="Proteomes" id="UP000081671"/>
    </source>
</evidence>
<dbReference type="InterPro" id="IPR033113">
    <property type="entry name" value="PLA2_histidine"/>
</dbReference>
<dbReference type="Gene3D" id="1.20.90.10">
    <property type="entry name" value="Phospholipase A2 domain"/>
    <property type="match status" value="2"/>
</dbReference>
<evidence type="ECO:0000256" key="7">
    <source>
        <dbReference type="ARBA" id="ARBA00022801"/>
    </source>
</evidence>
<name>A0A1S3F0H9_DIPOR</name>
<evidence type="ECO:0000256" key="4">
    <source>
        <dbReference type="ARBA" id="ARBA00013278"/>
    </source>
</evidence>
<feature type="compositionally biased region" description="Polar residues" evidence="11">
    <location>
        <begin position="282"/>
        <end position="293"/>
    </location>
</feature>
<reference evidence="14" key="1">
    <citation type="submission" date="2025-08" db="UniProtKB">
        <authorList>
            <consortium name="RefSeq"/>
        </authorList>
    </citation>
    <scope>IDENTIFICATION</scope>
    <source>
        <tissue evidence="14">Kidney</tissue>
    </source>
</reference>
<accession>A0A1S3F0H9</accession>
<dbReference type="Proteomes" id="UP000081671">
    <property type="component" value="Unplaced"/>
</dbReference>
<dbReference type="FunCoup" id="A0A1S3F0H9">
    <property type="interactions" value="420"/>
</dbReference>
<keyword evidence="6" id="KW-0479">Metal-binding</keyword>
<evidence type="ECO:0000256" key="3">
    <source>
        <dbReference type="ARBA" id="ARBA00007056"/>
    </source>
</evidence>
<evidence type="ECO:0000256" key="9">
    <source>
        <dbReference type="ARBA" id="ARBA00023098"/>
    </source>
</evidence>
<keyword evidence="9" id="KW-0443">Lipid metabolism</keyword>
<evidence type="ECO:0000256" key="1">
    <source>
        <dbReference type="ARBA" id="ARBA00001913"/>
    </source>
</evidence>
<proteinExistence type="inferred from homology"/>
<organism evidence="13 14">
    <name type="scientific">Dipodomys ordii</name>
    <name type="common">Ord's kangaroo rat</name>
    <dbReference type="NCBI Taxonomy" id="10020"/>
    <lineage>
        <taxon>Eukaryota</taxon>
        <taxon>Metazoa</taxon>
        <taxon>Chordata</taxon>
        <taxon>Craniata</taxon>
        <taxon>Vertebrata</taxon>
        <taxon>Euteleostomi</taxon>
        <taxon>Mammalia</taxon>
        <taxon>Eutheria</taxon>
        <taxon>Euarchontoglires</taxon>
        <taxon>Glires</taxon>
        <taxon>Rodentia</taxon>
        <taxon>Castorimorpha</taxon>
        <taxon>Heteromyidae</taxon>
        <taxon>Dipodomyinae</taxon>
        <taxon>Dipodomys</taxon>
    </lineage>
</organism>
<feature type="compositionally biased region" description="Polar residues" evidence="11">
    <location>
        <begin position="316"/>
        <end position="333"/>
    </location>
</feature>
<evidence type="ECO:0000256" key="11">
    <source>
        <dbReference type="SAM" id="MobiDB-lite"/>
    </source>
</evidence>
<protein>
    <recommendedName>
        <fullName evidence="4">phospholipase A2</fullName>
        <ecNumber evidence="4">3.1.1.4</ecNumber>
    </recommendedName>
</protein>
<keyword evidence="13" id="KW-1185">Reference proteome</keyword>
<evidence type="ECO:0000256" key="6">
    <source>
        <dbReference type="ARBA" id="ARBA00022723"/>
    </source>
</evidence>
<evidence type="ECO:0000313" key="14">
    <source>
        <dbReference type="RefSeq" id="XP_012869710.1"/>
    </source>
</evidence>